<feature type="transmembrane region" description="Helical" evidence="3">
    <location>
        <begin position="50"/>
        <end position="68"/>
    </location>
</feature>
<evidence type="ECO:0000256" key="3">
    <source>
        <dbReference type="SAM" id="Phobius"/>
    </source>
</evidence>
<dbReference type="InterPro" id="IPR036457">
    <property type="entry name" value="PPM-type-like_dom_sf"/>
</dbReference>
<name>A0A4R4WAR2_9ACTN</name>
<dbReference type="AlphaFoldDB" id="A0A4R4WAR2"/>
<evidence type="ECO:0000259" key="4">
    <source>
        <dbReference type="SMART" id="SM00331"/>
    </source>
</evidence>
<evidence type="ECO:0000313" key="6">
    <source>
        <dbReference type="Proteomes" id="UP000294543"/>
    </source>
</evidence>
<organism evidence="5 6">
    <name type="scientific">Nonomuraea diastatica</name>
    <dbReference type="NCBI Taxonomy" id="1848329"/>
    <lineage>
        <taxon>Bacteria</taxon>
        <taxon>Bacillati</taxon>
        <taxon>Actinomycetota</taxon>
        <taxon>Actinomycetes</taxon>
        <taxon>Streptosporangiales</taxon>
        <taxon>Streptosporangiaceae</taxon>
        <taxon>Nonomuraea</taxon>
    </lineage>
</organism>
<sequence length="398" mass="41831">MIHAVGPGRGTVVARERRRRGRPRLPTPTYVAGLLLVTAAVIALDAGTGTAVRLFPLLIFLPAIVSGLGTVRQTIGASAWVLLAVTGTTYFLGAELDDSLMAAGFTALFGVLSVVGCRYRVRREEEVDRLRSSASALQRLIVRPLPLRTGDVEVDGLYQPATEDTLVGGDMYEVAATRDGVRVLIADVQGKGLPAIGTALVVLGSFREAAYREATLAGVVDALEKSVVRQNTFAAQTGERERFVTALVLDIGRDAEVEAINCGHLAPYVIRDGDAGRVSLGEPAVPLGLAALTAEPRTVSRFAFPPGATLLLCTDGVTEARDPGGAFYPLGRRLRAWAADPPARLAQAVGADLQEFTGGAPRDDVAILTLRRAGPRSGPESIHASGHGTERGTASPDT</sequence>
<dbReference type="InterPro" id="IPR052016">
    <property type="entry name" value="Bact_Sigma-Reg"/>
</dbReference>
<keyword evidence="3" id="KW-0812">Transmembrane</keyword>
<feature type="region of interest" description="Disordered" evidence="2">
    <location>
        <begin position="371"/>
        <end position="398"/>
    </location>
</feature>
<keyword evidence="6" id="KW-1185">Reference proteome</keyword>
<dbReference type="EMBL" id="SMKP01000154">
    <property type="protein sequence ID" value="TDD14187.1"/>
    <property type="molecule type" value="Genomic_DNA"/>
</dbReference>
<dbReference type="Pfam" id="PF07228">
    <property type="entry name" value="SpoIIE"/>
    <property type="match status" value="1"/>
</dbReference>
<accession>A0A4R4WAR2</accession>
<dbReference type="Proteomes" id="UP000294543">
    <property type="component" value="Unassembled WGS sequence"/>
</dbReference>
<feature type="transmembrane region" description="Helical" evidence="3">
    <location>
        <begin position="25"/>
        <end position="44"/>
    </location>
</feature>
<keyword evidence="1" id="KW-0378">Hydrolase</keyword>
<gene>
    <name evidence="5" type="ORF">E1294_38475</name>
</gene>
<evidence type="ECO:0000313" key="5">
    <source>
        <dbReference type="EMBL" id="TDD14187.1"/>
    </source>
</evidence>
<reference evidence="5 6" key="1">
    <citation type="submission" date="2019-03" db="EMBL/GenBank/DDBJ databases">
        <title>Draft genome sequences of novel Actinobacteria.</title>
        <authorList>
            <person name="Sahin N."/>
            <person name="Ay H."/>
            <person name="Saygin H."/>
        </authorList>
    </citation>
    <scope>NUCLEOTIDE SEQUENCE [LARGE SCALE GENOMIC DNA]</scope>
    <source>
        <strain evidence="5 6">KC712</strain>
    </source>
</reference>
<dbReference type="FunFam" id="3.60.40.10:FF:000058">
    <property type="entry name" value="Stage II sporulation protein E"/>
    <property type="match status" value="1"/>
</dbReference>
<dbReference type="SUPFAM" id="SSF81606">
    <property type="entry name" value="PP2C-like"/>
    <property type="match status" value="1"/>
</dbReference>
<feature type="transmembrane region" description="Helical" evidence="3">
    <location>
        <begin position="99"/>
        <end position="121"/>
    </location>
</feature>
<feature type="region of interest" description="Disordered" evidence="2">
    <location>
        <begin position="1"/>
        <end position="25"/>
    </location>
</feature>
<dbReference type="InterPro" id="IPR001932">
    <property type="entry name" value="PPM-type_phosphatase-like_dom"/>
</dbReference>
<feature type="domain" description="PPM-type phosphatase" evidence="4">
    <location>
        <begin position="152"/>
        <end position="372"/>
    </location>
</feature>
<dbReference type="GO" id="GO:0016791">
    <property type="term" value="F:phosphatase activity"/>
    <property type="evidence" value="ECO:0007669"/>
    <property type="project" value="TreeGrafter"/>
</dbReference>
<dbReference type="OrthoDB" id="311904at2"/>
<proteinExistence type="predicted"/>
<evidence type="ECO:0000256" key="1">
    <source>
        <dbReference type="ARBA" id="ARBA00022801"/>
    </source>
</evidence>
<comment type="caution">
    <text evidence="5">The sequence shown here is derived from an EMBL/GenBank/DDBJ whole genome shotgun (WGS) entry which is preliminary data.</text>
</comment>
<keyword evidence="3" id="KW-1133">Transmembrane helix</keyword>
<protein>
    <submittedName>
        <fullName evidence="5">Serine/threonine-protein phosphatase</fullName>
    </submittedName>
</protein>
<keyword evidence="3" id="KW-0472">Membrane</keyword>
<dbReference type="SMART" id="SM00331">
    <property type="entry name" value="PP2C_SIG"/>
    <property type="match status" value="1"/>
</dbReference>
<feature type="transmembrane region" description="Helical" evidence="3">
    <location>
        <begin position="75"/>
        <end position="93"/>
    </location>
</feature>
<dbReference type="Gene3D" id="3.60.40.10">
    <property type="entry name" value="PPM-type phosphatase domain"/>
    <property type="match status" value="1"/>
</dbReference>
<dbReference type="PANTHER" id="PTHR43156">
    <property type="entry name" value="STAGE II SPORULATION PROTEIN E-RELATED"/>
    <property type="match status" value="1"/>
</dbReference>
<dbReference type="PANTHER" id="PTHR43156:SF2">
    <property type="entry name" value="STAGE II SPORULATION PROTEIN E"/>
    <property type="match status" value="1"/>
</dbReference>
<evidence type="ECO:0000256" key="2">
    <source>
        <dbReference type="SAM" id="MobiDB-lite"/>
    </source>
</evidence>